<evidence type="ECO:0000313" key="1">
    <source>
        <dbReference type="EMBL" id="KAJ8980188.1"/>
    </source>
</evidence>
<sequence>INSRRDYTKEKNENYVSLQSRCFSEEKSDPPSNKLPELIPDFAKIVWPSLFKSIRNFLLMTFIIKPYLDREFRLQDFVSGSKKAVEAKYETTSGLVKQLCKCSISNSIPGAR</sequence>
<organism evidence="1 2">
    <name type="scientific">Molorchus minor</name>
    <dbReference type="NCBI Taxonomy" id="1323400"/>
    <lineage>
        <taxon>Eukaryota</taxon>
        <taxon>Metazoa</taxon>
        <taxon>Ecdysozoa</taxon>
        <taxon>Arthropoda</taxon>
        <taxon>Hexapoda</taxon>
        <taxon>Insecta</taxon>
        <taxon>Pterygota</taxon>
        <taxon>Neoptera</taxon>
        <taxon>Endopterygota</taxon>
        <taxon>Coleoptera</taxon>
        <taxon>Polyphaga</taxon>
        <taxon>Cucujiformia</taxon>
        <taxon>Chrysomeloidea</taxon>
        <taxon>Cerambycidae</taxon>
        <taxon>Lamiinae</taxon>
        <taxon>Monochamini</taxon>
        <taxon>Molorchus</taxon>
    </lineage>
</organism>
<reference evidence="1" key="1">
    <citation type="journal article" date="2023" name="Insect Mol. Biol.">
        <title>Genome sequencing provides insights into the evolution of gene families encoding plant cell wall-degrading enzymes in longhorned beetles.</title>
        <authorList>
            <person name="Shin N.R."/>
            <person name="Okamura Y."/>
            <person name="Kirsch R."/>
            <person name="Pauchet Y."/>
        </authorList>
    </citation>
    <scope>NUCLEOTIDE SEQUENCE</scope>
    <source>
        <strain evidence="1">MMC_N1</strain>
    </source>
</reference>
<comment type="caution">
    <text evidence="1">The sequence shown here is derived from an EMBL/GenBank/DDBJ whole genome shotgun (WGS) entry which is preliminary data.</text>
</comment>
<protein>
    <submittedName>
        <fullName evidence="1">Uncharacterized protein</fullName>
    </submittedName>
</protein>
<accession>A0ABQ9JQC1</accession>
<name>A0ABQ9JQC1_9CUCU</name>
<proteinExistence type="predicted"/>
<keyword evidence="2" id="KW-1185">Reference proteome</keyword>
<dbReference type="EMBL" id="JAPWTJ010000280">
    <property type="protein sequence ID" value="KAJ8980188.1"/>
    <property type="molecule type" value="Genomic_DNA"/>
</dbReference>
<dbReference type="PANTHER" id="PTHR13333:SF5">
    <property type="entry name" value="M-AAA PROTEASE-INTERACTING PROTEIN 1, MITOCHONDRIAL"/>
    <property type="match status" value="1"/>
</dbReference>
<gene>
    <name evidence="1" type="ORF">NQ317_015065</name>
</gene>
<dbReference type="PANTHER" id="PTHR13333">
    <property type="entry name" value="M-AAA PROTEASE-INTERACTING PROTEIN 1, MITOCHONDRIAL"/>
    <property type="match status" value="1"/>
</dbReference>
<feature type="non-terminal residue" evidence="1">
    <location>
        <position position="1"/>
    </location>
</feature>
<dbReference type="Proteomes" id="UP001162164">
    <property type="component" value="Unassembled WGS sequence"/>
</dbReference>
<evidence type="ECO:0000313" key="2">
    <source>
        <dbReference type="Proteomes" id="UP001162164"/>
    </source>
</evidence>